<keyword evidence="12" id="KW-1185">Reference proteome</keyword>
<protein>
    <recommendedName>
        <fullName evidence="1">non-specific serine/threonine protein kinase</fullName>
        <ecNumber evidence="1">2.7.11.1</ecNumber>
    </recommendedName>
</protein>
<reference evidence="12" key="1">
    <citation type="journal article" date="2016" name="Nature">
        <title>The genome of the seagrass Zostera marina reveals angiosperm adaptation to the sea.</title>
        <authorList>
            <person name="Olsen J.L."/>
            <person name="Rouze P."/>
            <person name="Verhelst B."/>
            <person name="Lin Y.-C."/>
            <person name="Bayer T."/>
            <person name="Collen J."/>
            <person name="Dattolo E."/>
            <person name="De Paoli E."/>
            <person name="Dittami S."/>
            <person name="Maumus F."/>
            <person name="Michel G."/>
            <person name="Kersting A."/>
            <person name="Lauritano C."/>
            <person name="Lohaus R."/>
            <person name="Toepel M."/>
            <person name="Tonon T."/>
            <person name="Vanneste K."/>
            <person name="Amirebrahimi M."/>
            <person name="Brakel J."/>
            <person name="Bostroem C."/>
            <person name="Chovatia M."/>
            <person name="Grimwood J."/>
            <person name="Jenkins J.W."/>
            <person name="Jueterbock A."/>
            <person name="Mraz A."/>
            <person name="Stam W.T."/>
            <person name="Tice H."/>
            <person name="Bornberg-Bauer E."/>
            <person name="Green P.J."/>
            <person name="Pearson G.A."/>
            <person name="Procaccini G."/>
            <person name="Duarte C.M."/>
            <person name="Schmutz J."/>
            <person name="Reusch T.B.H."/>
            <person name="Van de Peer Y."/>
        </authorList>
    </citation>
    <scope>NUCLEOTIDE SEQUENCE [LARGE SCALE GENOMIC DNA]</scope>
    <source>
        <strain evidence="12">cv. Finnish</strain>
    </source>
</reference>
<gene>
    <name evidence="11" type="ORF">ZOSMA_513G00030</name>
</gene>
<dbReference type="Pfam" id="PF07714">
    <property type="entry name" value="PK_Tyr_Ser-Thr"/>
    <property type="match status" value="1"/>
</dbReference>
<dbReference type="OMA" id="PAKWKEN"/>
<dbReference type="InterPro" id="IPR051681">
    <property type="entry name" value="Ser/Thr_Kinases-Pseudokinases"/>
</dbReference>
<evidence type="ECO:0000256" key="8">
    <source>
        <dbReference type="ARBA" id="ARBA00047899"/>
    </source>
</evidence>
<dbReference type="GO" id="GO:0007165">
    <property type="term" value="P:signal transduction"/>
    <property type="evidence" value="ECO:0000318"/>
    <property type="project" value="GO_Central"/>
</dbReference>
<dbReference type="FunFam" id="3.30.200.20:FF:000180">
    <property type="entry name" value="serine/threonine-protein kinase STY46-like"/>
    <property type="match status" value="1"/>
</dbReference>
<dbReference type="SMART" id="SM00220">
    <property type="entry name" value="S_TKc"/>
    <property type="match status" value="1"/>
</dbReference>
<dbReference type="Gene3D" id="1.10.510.10">
    <property type="entry name" value="Transferase(Phosphotransferase) domain 1"/>
    <property type="match status" value="1"/>
</dbReference>
<dbReference type="Proteomes" id="UP000036987">
    <property type="component" value="Unassembled WGS sequence"/>
</dbReference>
<evidence type="ECO:0000256" key="3">
    <source>
        <dbReference type="ARBA" id="ARBA00022737"/>
    </source>
</evidence>
<evidence type="ECO:0000256" key="4">
    <source>
        <dbReference type="ARBA" id="ARBA00022741"/>
    </source>
</evidence>
<evidence type="ECO:0000313" key="11">
    <source>
        <dbReference type="EMBL" id="KMZ61576.1"/>
    </source>
</evidence>
<comment type="catalytic activity">
    <reaction evidence="9">
        <text>L-seryl-[protein] + ATP = O-phospho-L-seryl-[protein] + ADP + H(+)</text>
        <dbReference type="Rhea" id="RHEA:17989"/>
        <dbReference type="Rhea" id="RHEA-COMP:9863"/>
        <dbReference type="Rhea" id="RHEA-COMP:11604"/>
        <dbReference type="ChEBI" id="CHEBI:15378"/>
        <dbReference type="ChEBI" id="CHEBI:29999"/>
        <dbReference type="ChEBI" id="CHEBI:30616"/>
        <dbReference type="ChEBI" id="CHEBI:83421"/>
        <dbReference type="ChEBI" id="CHEBI:456216"/>
        <dbReference type="EC" id="2.7.11.1"/>
    </reaction>
</comment>
<dbReference type="GO" id="GO:0004674">
    <property type="term" value="F:protein serine/threonine kinase activity"/>
    <property type="evidence" value="ECO:0000318"/>
    <property type="project" value="GO_Central"/>
</dbReference>
<organism evidence="11 12">
    <name type="scientific">Zostera marina</name>
    <name type="common">Eelgrass</name>
    <dbReference type="NCBI Taxonomy" id="29655"/>
    <lineage>
        <taxon>Eukaryota</taxon>
        <taxon>Viridiplantae</taxon>
        <taxon>Streptophyta</taxon>
        <taxon>Embryophyta</taxon>
        <taxon>Tracheophyta</taxon>
        <taxon>Spermatophyta</taxon>
        <taxon>Magnoliopsida</taxon>
        <taxon>Liliopsida</taxon>
        <taxon>Zosteraceae</taxon>
        <taxon>Zostera</taxon>
    </lineage>
</organism>
<accession>A0A0K9NXR4</accession>
<dbReference type="FunFam" id="1.10.510.10:FF:000355">
    <property type="entry name" value="Integrin-linked protein kinase family"/>
    <property type="match status" value="1"/>
</dbReference>
<proteinExistence type="predicted"/>
<keyword evidence="3" id="KW-0677">Repeat</keyword>
<sequence>MGQKLLLKFLTRKVIRIKRSCMDFHCVLFCMHGMHAICFSEYLRNKECIRQYDHNQLILFWDRNGFKHELTLLEKVRHPNVVQFVGAVTQNVPMMIVSEYHPKGDLGSYLQKKGRLQIHKALRFALDIARGMNCLHGCKPDPIIHCDLKPKNILLDSGGQLKVSGFGLIRMPKVSSNKVKLANHASDIDNTSLYMAPEVYKNQAFDRSVDAFSFGLILYEMIDGAHAFHPKSPEESAKIICIEGLRPTFKTKTKGSELKELIEECWNREPLARPTFSEIIIRLDKMYSHCTKPAKWKENFKLPWK</sequence>
<dbReference type="PANTHER" id="PTHR44329">
    <property type="entry name" value="SERINE/THREONINE-PROTEIN KINASE TNNI3K-RELATED"/>
    <property type="match status" value="1"/>
</dbReference>
<keyword evidence="4" id="KW-0547">Nucleotide-binding</keyword>
<evidence type="ECO:0000259" key="10">
    <source>
        <dbReference type="PROSITE" id="PS50011"/>
    </source>
</evidence>
<dbReference type="OrthoDB" id="4062651at2759"/>
<comment type="caution">
    <text evidence="11">The sequence shown here is derived from an EMBL/GenBank/DDBJ whole genome shotgun (WGS) entry which is preliminary data.</text>
</comment>
<name>A0A0K9NXR4_ZOSMR</name>
<dbReference type="EC" id="2.7.11.1" evidence="1"/>
<keyword evidence="7" id="KW-0040">ANK repeat</keyword>
<dbReference type="GO" id="GO:0005524">
    <property type="term" value="F:ATP binding"/>
    <property type="evidence" value="ECO:0007669"/>
    <property type="project" value="UniProtKB-KW"/>
</dbReference>
<dbReference type="InterPro" id="IPR008271">
    <property type="entry name" value="Ser/Thr_kinase_AS"/>
</dbReference>
<dbReference type="PROSITE" id="PS00108">
    <property type="entry name" value="PROTEIN_KINASE_ST"/>
    <property type="match status" value="1"/>
</dbReference>
<evidence type="ECO:0000256" key="9">
    <source>
        <dbReference type="ARBA" id="ARBA00048679"/>
    </source>
</evidence>
<dbReference type="PANTHER" id="PTHR44329:SF7">
    <property type="entry name" value="OS02G0608500 PROTEIN"/>
    <property type="match status" value="1"/>
</dbReference>
<dbReference type="InterPro" id="IPR001245">
    <property type="entry name" value="Ser-Thr/Tyr_kinase_cat_dom"/>
</dbReference>
<dbReference type="SUPFAM" id="SSF56112">
    <property type="entry name" value="Protein kinase-like (PK-like)"/>
    <property type="match status" value="1"/>
</dbReference>
<keyword evidence="2" id="KW-0808">Transferase</keyword>
<dbReference type="PRINTS" id="PR00109">
    <property type="entry name" value="TYRKINASE"/>
</dbReference>
<evidence type="ECO:0000256" key="5">
    <source>
        <dbReference type="ARBA" id="ARBA00022777"/>
    </source>
</evidence>
<feature type="domain" description="Protein kinase" evidence="10">
    <location>
        <begin position="1"/>
        <end position="287"/>
    </location>
</feature>
<dbReference type="InterPro" id="IPR000719">
    <property type="entry name" value="Prot_kinase_dom"/>
</dbReference>
<evidence type="ECO:0000256" key="6">
    <source>
        <dbReference type="ARBA" id="ARBA00022840"/>
    </source>
</evidence>
<dbReference type="STRING" id="29655.A0A0K9NXR4"/>
<dbReference type="EMBL" id="LFYR01001460">
    <property type="protein sequence ID" value="KMZ61576.1"/>
    <property type="molecule type" value="Genomic_DNA"/>
</dbReference>
<keyword evidence="6" id="KW-0067">ATP-binding</keyword>
<keyword evidence="5" id="KW-0418">Kinase</keyword>
<evidence type="ECO:0000313" key="12">
    <source>
        <dbReference type="Proteomes" id="UP000036987"/>
    </source>
</evidence>
<dbReference type="AlphaFoldDB" id="A0A0K9NXR4"/>
<evidence type="ECO:0000256" key="1">
    <source>
        <dbReference type="ARBA" id="ARBA00012513"/>
    </source>
</evidence>
<dbReference type="InterPro" id="IPR011009">
    <property type="entry name" value="Kinase-like_dom_sf"/>
</dbReference>
<dbReference type="GO" id="GO:0005737">
    <property type="term" value="C:cytoplasm"/>
    <property type="evidence" value="ECO:0007669"/>
    <property type="project" value="UniProtKB-ARBA"/>
</dbReference>
<comment type="catalytic activity">
    <reaction evidence="8">
        <text>L-threonyl-[protein] + ATP = O-phospho-L-threonyl-[protein] + ADP + H(+)</text>
        <dbReference type="Rhea" id="RHEA:46608"/>
        <dbReference type="Rhea" id="RHEA-COMP:11060"/>
        <dbReference type="Rhea" id="RHEA-COMP:11605"/>
        <dbReference type="ChEBI" id="CHEBI:15378"/>
        <dbReference type="ChEBI" id="CHEBI:30013"/>
        <dbReference type="ChEBI" id="CHEBI:30616"/>
        <dbReference type="ChEBI" id="CHEBI:61977"/>
        <dbReference type="ChEBI" id="CHEBI:456216"/>
        <dbReference type="EC" id="2.7.11.1"/>
    </reaction>
</comment>
<dbReference type="PROSITE" id="PS50011">
    <property type="entry name" value="PROTEIN_KINASE_DOM"/>
    <property type="match status" value="1"/>
</dbReference>
<evidence type="ECO:0000256" key="7">
    <source>
        <dbReference type="ARBA" id="ARBA00023043"/>
    </source>
</evidence>
<evidence type="ECO:0000256" key="2">
    <source>
        <dbReference type="ARBA" id="ARBA00022679"/>
    </source>
</evidence>